<accession>A0ABX5ZVP6</accession>
<dbReference type="InterPro" id="IPR008335">
    <property type="entry name" value="Mopterin_OxRdtase_euk"/>
</dbReference>
<dbReference type="CDD" id="cd02110">
    <property type="entry name" value="SO_family_Moco_dimer"/>
    <property type="match status" value="1"/>
</dbReference>
<dbReference type="Gene3D" id="2.60.40.650">
    <property type="match status" value="1"/>
</dbReference>
<evidence type="ECO:0000259" key="6">
    <source>
        <dbReference type="Pfam" id="PF03404"/>
    </source>
</evidence>
<dbReference type="InterPro" id="IPR014756">
    <property type="entry name" value="Ig_E-set"/>
</dbReference>
<reference evidence="7 8" key="1">
    <citation type="submission" date="2019-09" db="EMBL/GenBank/DDBJ databases">
        <title>Draft genome sequence of the Ebosin-producing strain Streptomyces sp. 139.</title>
        <authorList>
            <person name="Ai L."/>
            <person name="Geng M."/>
            <person name="Ma M."/>
            <person name="Bai L."/>
        </authorList>
    </citation>
    <scope>NUCLEOTIDE SEQUENCE [LARGE SCALE GENOMIC DNA]</scope>
    <source>
        <strain evidence="7 8">139</strain>
    </source>
</reference>
<dbReference type="SUPFAM" id="SSF81296">
    <property type="entry name" value="E set domains"/>
    <property type="match status" value="1"/>
</dbReference>
<dbReference type="PANTHER" id="PTHR19372">
    <property type="entry name" value="SULFITE REDUCTASE"/>
    <property type="match status" value="1"/>
</dbReference>
<organism evidence="7 8">
    <name type="scientific">Streptomyces tendae</name>
    <dbReference type="NCBI Taxonomy" id="1932"/>
    <lineage>
        <taxon>Bacteria</taxon>
        <taxon>Bacillati</taxon>
        <taxon>Actinomycetota</taxon>
        <taxon>Actinomycetes</taxon>
        <taxon>Kitasatosporales</taxon>
        <taxon>Streptomycetaceae</taxon>
        <taxon>Streptomyces</taxon>
    </lineage>
</organism>
<dbReference type="SUPFAM" id="SSF56524">
    <property type="entry name" value="Oxidoreductase molybdopterin-binding domain"/>
    <property type="match status" value="1"/>
</dbReference>
<feature type="domain" description="Oxidoreductase molybdopterin-binding" evidence="5">
    <location>
        <begin position="43"/>
        <end position="219"/>
    </location>
</feature>
<evidence type="ECO:0000313" key="7">
    <source>
        <dbReference type="EMBL" id="QER87812.1"/>
    </source>
</evidence>
<dbReference type="Pfam" id="PF03404">
    <property type="entry name" value="Mo-co_dimer"/>
    <property type="match status" value="1"/>
</dbReference>
<dbReference type="Pfam" id="PF00174">
    <property type="entry name" value="Oxidored_molyb"/>
    <property type="match status" value="1"/>
</dbReference>
<evidence type="ECO:0000259" key="5">
    <source>
        <dbReference type="Pfam" id="PF00174"/>
    </source>
</evidence>
<gene>
    <name evidence="7" type="ORF">F3L20_19965</name>
</gene>
<keyword evidence="8" id="KW-1185">Reference proteome</keyword>
<evidence type="ECO:0000256" key="4">
    <source>
        <dbReference type="ARBA" id="ARBA00023002"/>
    </source>
</evidence>
<keyword evidence="3" id="KW-0479">Metal-binding</keyword>
<dbReference type="InterPro" id="IPR036374">
    <property type="entry name" value="OxRdtase_Mopterin-bd_sf"/>
</dbReference>
<name>A0ABX5ZVP6_STRTE</name>
<keyword evidence="4" id="KW-0560">Oxidoreductase</keyword>
<keyword evidence="2" id="KW-0500">Molybdenum</keyword>
<dbReference type="PRINTS" id="PR00407">
    <property type="entry name" value="EUMOPTERIN"/>
</dbReference>
<proteinExistence type="predicted"/>
<dbReference type="Gene3D" id="3.90.420.10">
    <property type="entry name" value="Oxidoreductase, molybdopterin-binding domain"/>
    <property type="match status" value="1"/>
</dbReference>
<evidence type="ECO:0000256" key="2">
    <source>
        <dbReference type="ARBA" id="ARBA00022505"/>
    </source>
</evidence>
<evidence type="ECO:0000256" key="3">
    <source>
        <dbReference type="ARBA" id="ARBA00022723"/>
    </source>
</evidence>
<feature type="domain" description="Moybdenum cofactor oxidoreductase dimerisation" evidence="6">
    <location>
        <begin position="241"/>
        <end position="354"/>
    </location>
</feature>
<dbReference type="InterPro" id="IPR005066">
    <property type="entry name" value="MoCF_OxRdtse_dimer"/>
</dbReference>
<dbReference type="Proteomes" id="UP000324308">
    <property type="component" value="Chromosome"/>
</dbReference>
<evidence type="ECO:0000256" key="1">
    <source>
        <dbReference type="ARBA" id="ARBA00001924"/>
    </source>
</evidence>
<dbReference type="RefSeq" id="WP_150155526.1">
    <property type="nucleotide sequence ID" value="NZ_CP043959.1"/>
</dbReference>
<dbReference type="InterPro" id="IPR000572">
    <property type="entry name" value="OxRdtase_Mopterin-bd_dom"/>
</dbReference>
<dbReference type="PANTHER" id="PTHR19372:SF7">
    <property type="entry name" value="SULFITE OXIDASE, MITOCHONDRIAL"/>
    <property type="match status" value="1"/>
</dbReference>
<sequence length="356" mass="37836">MGIWGKRDDMVVHQQEPFNAEPPGGALAGARITDVDTFYSRSHGPVPRLDPTDWRLTVDGLVAHPLRLSLAELRDRFEEAGATVTLQCAGNRRAGLMTVRDIPGETPWGPGAASTARFHGVRLADVLAHAGVAPEAAHIAFHAPDVSPSADPPQPYDVSVPRERATEPDVLLAWAMNGAPLPDVHGAPLRVVVPGWIGARSVKWLTRVTARTTPSDGYFQTTAYRLPGGEAGAEGVALGPFPLNCAVLTPQDGALVAPGPVEVTGYALAGQGRTVARVEVSTDGGRAWFRAALDEPAGPGVWQQWHITLDLPSGDADVLARAWDTTGAGMPASPASLWNPKGYVNTSWPRVRLRVR</sequence>
<protein>
    <submittedName>
        <fullName evidence="7">Sulfite oxidase</fullName>
    </submittedName>
</protein>
<comment type="cofactor">
    <cofactor evidence="1">
        <name>Mo-molybdopterin</name>
        <dbReference type="ChEBI" id="CHEBI:71302"/>
    </cofactor>
</comment>
<evidence type="ECO:0000313" key="8">
    <source>
        <dbReference type="Proteomes" id="UP000324308"/>
    </source>
</evidence>
<dbReference type="EMBL" id="CP043959">
    <property type="protein sequence ID" value="QER87812.1"/>
    <property type="molecule type" value="Genomic_DNA"/>
</dbReference>